<accession>A0A956SGJ4</accession>
<dbReference type="InterPro" id="IPR027417">
    <property type="entry name" value="P-loop_NTPase"/>
</dbReference>
<name>A0A956SGJ4_UNCEI</name>
<dbReference type="AlphaFoldDB" id="A0A956SGJ4"/>
<dbReference type="Proteomes" id="UP000739538">
    <property type="component" value="Unassembled WGS sequence"/>
</dbReference>
<dbReference type="PANTHER" id="PTHR37291">
    <property type="entry name" value="5-METHYLCYTOSINE-SPECIFIC RESTRICTION ENZYME B"/>
    <property type="match status" value="1"/>
</dbReference>
<evidence type="ECO:0000313" key="3">
    <source>
        <dbReference type="Proteomes" id="UP000739538"/>
    </source>
</evidence>
<reference evidence="2" key="1">
    <citation type="submission" date="2020-04" db="EMBL/GenBank/DDBJ databases">
        <authorList>
            <person name="Zhang T."/>
        </authorList>
    </citation>
    <scope>NUCLEOTIDE SEQUENCE</scope>
    <source>
        <strain evidence="2">HKST-UBA02</strain>
    </source>
</reference>
<organism evidence="2 3">
    <name type="scientific">Eiseniibacteriota bacterium</name>
    <dbReference type="NCBI Taxonomy" id="2212470"/>
    <lineage>
        <taxon>Bacteria</taxon>
        <taxon>Candidatus Eiseniibacteriota</taxon>
    </lineage>
</organism>
<dbReference type="InterPro" id="IPR052934">
    <property type="entry name" value="Methyl-DNA_Rec/Restrict_Enz"/>
</dbReference>
<sequence length="253" mass="28587">ARWVAAIQRKRQAIFYGPPGTGKTFIARMLAQHLIGGGDGFWELVQFHPAYAYEDFIQGIRPRPTASGGLEYPVVRGRFLEFCQKAAQCKGPCVLIIDEINRANLARVFGELMYLLEYRDESIRLAASDQGFRIPSNVYLIGTMNTADRSILLLDTALRRRFAFKELLPEPHLLRSGAIADITLSTWLRALNRRIVEQLGRDGRNLQVGHAYLMPGGKPAATLSRIGEIVRDELWPLLQEYCYEDPNKLANIL</sequence>
<dbReference type="PANTHER" id="PTHR37291:SF1">
    <property type="entry name" value="TYPE IV METHYL-DIRECTED RESTRICTION ENZYME ECOKMCRB SUBUNIT"/>
    <property type="match status" value="1"/>
</dbReference>
<dbReference type="SUPFAM" id="SSF52540">
    <property type="entry name" value="P-loop containing nucleoside triphosphate hydrolases"/>
    <property type="match status" value="1"/>
</dbReference>
<feature type="domain" description="AAA+ ATPase" evidence="1">
    <location>
        <begin position="9"/>
        <end position="172"/>
    </location>
</feature>
<dbReference type="EMBL" id="JAGQHS010000532">
    <property type="protein sequence ID" value="MCA9759832.1"/>
    <property type="molecule type" value="Genomic_DNA"/>
</dbReference>
<protein>
    <submittedName>
        <fullName evidence="2">AAA family ATPase</fullName>
    </submittedName>
</protein>
<gene>
    <name evidence="2" type="ORF">KDA27_28805</name>
</gene>
<feature type="non-terminal residue" evidence="2">
    <location>
        <position position="1"/>
    </location>
</feature>
<proteinExistence type="predicted"/>
<dbReference type="Gene3D" id="3.40.50.300">
    <property type="entry name" value="P-loop containing nucleotide triphosphate hydrolases"/>
    <property type="match status" value="1"/>
</dbReference>
<dbReference type="Pfam" id="PF07728">
    <property type="entry name" value="AAA_5"/>
    <property type="match status" value="1"/>
</dbReference>
<dbReference type="CDD" id="cd00009">
    <property type="entry name" value="AAA"/>
    <property type="match status" value="1"/>
</dbReference>
<dbReference type="InterPro" id="IPR003593">
    <property type="entry name" value="AAA+_ATPase"/>
</dbReference>
<evidence type="ECO:0000313" key="2">
    <source>
        <dbReference type="EMBL" id="MCA9759832.1"/>
    </source>
</evidence>
<comment type="caution">
    <text evidence="2">The sequence shown here is derived from an EMBL/GenBank/DDBJ whole genome shotgun (WGS) entry which is preliminary data.</text>
</comment>
<feature type="non-terminal residue" evidence="2">
    <location>
        <position position="253"/>
    </location>
</feature>
<dbReference type="GO" id="GO:0005524">
    <property type="term" value="F:ATP binding"/>
    <property type="evidence" value="ECO:0007669"/>
    <property type="project" value="InterPro"/>
</dbReference>
<evidence type="ECO:0000259" key="1">
    <source>
        <dbReference type="SMART" id="SM00382"/>
    </source>
</evidence>
<dbReference type="GO" id="GO:0016887">
    <property type="term" value="F:ATP hydrolysis activity"/>
    <property type="evidence" value="ECO:0007669"/>
    <property type="project" value="InterPro"/>
</dbReference>
<reference evidence="2" key="2">
    <citation type="journal article" date="2021" name="Microbiome">
        <title>Successional dynamics and alternative stable states in a saline activated sludge microbial community over 9 years.</title>
        <authorList>
            <person name="Wang Y."/>
            <person name="Ye J."/>
            <person name="Ju F."/>
            <person name="Liu L."/>
            <person name="Boyd J.A."/>
            <person name="Deng Y."/>
            <person name="Parks D.H."/>
            <person name="Jiang X."/>
            <person name="Yin X."/>
            <person name="Woodcroft B.J."/>
            <person name="Tyson G.W."/>
            <person name="Hugenholtz P."/>
            <person name="Polz M.F."/>
            <person name="Zhang T."/>
        </authorList>
    </citation>
    <scope>NUCLEOTIDE SEQUENCE</scope>
    <source>
        <strain evidence="2">HKST-UBA02</strain>
    </source>
</reference>
<dbReference type="SMART" id="SM00382">
    <property type="entry name" value="AAA"/>
    <property type="match status" value="1"/>
</dbReference>
<dbReference type="InterPro" id="IPR011704">
    <property type="entry name" value="ATPase_dyneun-rel_AAA"/>
</dbReference>